<name>A0A2G4YU85_9PROT</name>
<gene>
    <name evidence="6" type="ORF">CRD36_04295</name>
</gene>
<dbReference type="InterPro" id="IPR002142">
    <property type="entry name" value="Peptidase_S49"/>
</dbReference>
<dbReference type="EMBL" id="PDEM01000009">
    <property type="protein sequence ID" value="PHZ85902.1"/>
    <property type="molecule type" value="Genomic_DNA"/>
</dbReference>
<dbReference type="AlphaFoldDB" id="A0A2G4YU85"/>
<keyword evidence="4" id="KW-0720">Serine protease</keyword>
<dbReference type="Proteomes" id="UP000229730">
    <property type="component" value="Unassembled WGS sequence"/>
</dbReference>
<accession>A0A2G4YU85</accession>
<dbReference type="RefSeq" id="WP_099471487.1">
    <property type="nucleotide sequence ID" value="NZ_CP041025.1"/>
</dbReference>
<protein>
    <submittedName>
        <fullName evidence="6">S49 family peptidase</fullName>
    </submittedName>
</protein>
<evidence type="ECO:0000256" key="2">
    <source>
        <dbReference type="ARBA" id="ARBA00022670"/>
    </source>
</evidence>
<keyword evidence="7" id="KW-1185">Reference proteome</keyword>
<dbReference type="GO" id="GO:0008236">
    <property type="term" value="F:serine-type peptidase activity"/>
    <property type="evidence" value="ECO:0007669"/>
    <property type="project" value="UniProtKB-KW"/>
</dbReference>
<organism evidence="6 7">
    <name type="scientific">Paremcibacter congregatus</name>
    <dbReference type="NCBI Taxonomy" id="2043170"/>
    <lineage>
        <taxon>Bacteria</taxon>
        <taxon>Pseudomonadati</taxon>
        <taxon>Pseudomonadota</taxon>
        <taxon>Alphaproteobacteria</taxon>
        <taxon>Emcibacterales</taxon>
        <taxon>Emcibacteraceae</taxon>
        <taxon>Paremcibacter</taxon>
    </lineage>
</organism>
<dbReference type="Gene3D" id="3.90.226.10">
    <property type="entry name" value="2-enoyl-CoA Hydratase, Chain A, domain 1"/>
    <property type="match status" value="1"/>
</dbReference>
<comment type="similarity">
    <text evidence="1">Belongs to the peptidase S49 family.</text>
</comment>
<dbReference type="Gene3D" id="6.20.330.10">
    <property type="match status" value="1"/>
</dbReference>
<evidence type="ECO:0000259" key="5">
    <source>
        <dbReference type="Pfam" id="PF01343"/>
    </source>
</evidence>
<feature type="domain" description="Peptidase S49" evidence="5">
    <location>
        <begin position="91"/>
        <end position="234"/>
    </location>
</feature>
<evidence type="ECO:0000256" key="1">
    <source>
        <dbReference type="ARBA" id="ARBA00008683"/>
    </source>
</evidence>
<evidence type="ECO:0000313" key="7">
    <source>
        <dbReference type="Proteomes" id="UP000229730"/>
    </source>
</evidence>
<sequence length="284" mass="30999">MLNKIKDLIAQIPLPMFQNRPPVVAILPLEGVIGSGSRFSSGLNLAGVEDKIKQAFEVGNVKAVALAVNSPGGSPVQSELIMRRIQRLSEEKDIPVYAFAEDVAASGGYLISLAAKEIYAHEASIVGSIGVISAGFGFHKAIEKVGVERRVYAAGDNKSVLDPFQPEKENDVKLLKEMQKDIHEFFKNLVKESRGDRLKGTQKVMFSGQFWAGKEALKLGLIDGVGDIHGVMKEKLGDKTKFKRIKDEKGFIKGLLGMGGDKSRISDEILATLETRSVWSRYGL</sequence>
<keyword evidence="2" id="KW-0645">Protease</keyword>
<dbReference type="PANTHER" id="PTHR42987:SF8">
    <property type="entry name" value="PROTEINASE"/>
    <property type="match status" value="1"/>
</dbReference>
<proteinExistence type="inferred from homology"/>
<dbReference type="InParanoid" id="A0A2G4YU85"/>
<dbReference type="Pfam" id="PF01343">
    <property type="entry name" value="Peptidase_S49"/>
    <property type="match status" value="1"/>
</dbReference>
<evidence type="ECO:0000256" key="4">
    <source>
        <dbReference type="ARBA" id="ARBA00022825"/>
    </source>
</evidence>
<dbReference type="InterPro" id="IPR029045">
    <property type="entry name" value="ClpP/crotonase-like_dom_sf"/>
</dbReference>
<dbReference type="PANTHER" id="PTHR42987">
    <property type="entry name" value="PEPTIDASE S49"/>
    <property type="match status" value="1"/>
</dbReference>
<evidence type="ECO:0000313" key="6">
    <source>
        <dbReference type="EMBL" id="PHZ85902.1"/>
    </source>
</evidence>
<dbReference type="SUPFAM" id="SSF52096">
    <property type="entry name" value="ClpP/crotonase"/>
    <property type="match status" value="1"/>
</dbReference>
<dbReference type="GO" id="GO:0006508">
    <property type="term" value="P:proteolysis"/>
    <property type="evidence" value="ECO:0007669"/>
    <property type="project" value="UniProtKB-KW"/>
</dbReference>
<dbReference type="InterPro" id="IPR047272">
    <property type="entry name" value="S49_SppA_C"/>
</dbReference>
<dbReference type="CDD" id="cd07023">
    <property type="entry name" value="S49_Sppa_N_C"/>
    <property type="match status" value="1"/>
</dbReference>
<dbReference type="OrthoDB" id="9764363at2"/>
<keyword evidence="3" id="KW-0378">Hydrolase</keyword>
<reference evidence="6 7" key="1">
    <citation type="submission" date="2017-10" db="EMBL/GenBank/DDBJ databases">
        <title>Frigbacter circumglobatus gen. nov. sp. nov., isolated from sediment cultured in situ.</title>
        <authorList>
            <person name="Zhao Z."/>
        </authorList>
    </citation>
    <scope>NUCLEOTIDE SEQUENCE [LARGE SCALE GENOMIC DNA]</scope>
    <source>
        <strain evidence="6 7">ZYL</strain>
    </source>
</reference>
<evidence type="ECO:0000256" key="3">
    <source>
        <dbReference type="ARBA" id="ARBA00022801"/>
    </source>
</evidence>
<comment type="caution">
    <text evidence="6">The sequence shown here is derived from an EMBL/GenBank/DDBJ whole genome shotgun (WGS) entry which is preliminary data.</text>
</comment>